<dbReference type="Proteomes" id="UP001559623">
    <property type="component" value="Unassembled WGS sequence"/>
</dbReference>
<dbReference type="InterPro" id="IPR051454">
    <property type="entry name" value="RNA/ubiquinone_mod_enzymes"/>
</dbReference>
<proteinExistence type="predicted"/>
<dbReference type="PANTHER" id="PTHR30217">
    <property type="entry name" value="PEPTIDASE U32 FAMILY"/>
    <property type="match status" value="1"/>
</dbReference>
<protein>
    <submittedName>
        <fullName evidence="1">U32 family peptidase</fullName>
    </submittedName>
</protein>
<accession>A0ABV3X2R2</accession>
<name>A0ABV3X2R2_9FIRM</name>
<gene>
    <name evidence="1" type="ORF">QCO44_02320</name>
</gene>
<dbReference type="PANTHER" id="PTHR30217:SF10">
    <property type="entry name" value="23S RRNA 5-HYDROXYCYTIDINE C2501 SYNTHASE"/>
    <property type="match status" value="1"/>
</dbReference>
<sequence>MLLTRNSVELLAPAGTWDALVAAVESGADAVYLGGKHFNMRMHHGDTNFDNAMLKKAIDFSHERNVKLYITLNNLISEEELPALREYLKYLQEIRPDAILVQDFAVLELVRELGIDIDLHTSVMMNTHNEAAIKKLKEYGITRIVVGREMTLSELSLFKERTGIEVEYFMHGDMCMSESGQCIHSGVLFGQSGNRGRCLKPCRWAYELIDENTGEILDADSQGAYKLALKDMCMYRNIPELIQAGVHSFKIEGRMRPADFIRRIVRTYRKAIDAYISDPVGYQVDEDGWRDLFENRARDFTTTFALGPTSARDIGFDGKREPRFFSEAVKEAGFRDEILKSERPIEKKNTEHRRLSVRVGDMASAHAAIEGGADAVYIGGEAFRPKRPWRLSDIETIIGAAQSNGTKIFVNTPRTTMRRECGELEQFFTALRHIGPAGILVSNLGSLRLAQTLTELPVQADVSFNLFNHYAARFLKKNGLIMGTASFELSFEQLRALVEASELPIEVVVHGSYESMILDHNLPEMSLGSYDPLKNPEFLDRRYALRDRAGEVHSIRIDQFGRNHLYFAKDLCLYPYLEKFNGIASYRIEAQDYEPELVRLTTRTYREALDALANGQKAFDKAALAELAVKSPREFGIGIYRFRESKDSI</sequence>
<dbReference type="RefSeq" id="WP_368846189.1">
    <property type="nucleotide sequence ID" value="NZ_CP194411.1"/>
</dbReference>
<organism evidence="1 2">
    <name type="scientific">Selenomonas sputigena</name>
    <dbReference type="NCBI Taxonomy" id="69823"/>
    <lineage>
        <taxon>Bacteria</taxon>
        <taxon>Bacillati</taxon>
        <taxon>Bacillota</taxon>
        <taxon>Negativicutes</taxon>
        <taxon>Selenomonadales</taxon>
        <taxon>Selenomonadaceae</taxon>
        <taxon>Selenomonas</taxon>
    </lineage>
</organism>
<dbReference type="EMBL" id="JARVLH010000001">
    <property type="protein sequence ID" value="MEX5284481.1"/>
    <property type="molecule type" value="Genomic_DNA"/>
</dbReference>
<evidence type="ECO:0000313" key="2">
    <source>
        <dbReference type="Proteomes" id="UP001559623"/>
    </source>
</evidence>
<reference evidence="1 2" key="1">
    <citation type="submission" date="2023-04" db="EMBL/GenBank/DDBJ databases">
        <title>Genome Sequence of Selenomonas sputigena ATCC 33150.</title>
        <authorList>
            <person name="Miller D.P."/>
            <person name="Anvari S."/>
            <person name="Polson S.W."/>
            <person name="Macdonald M."/>
            <person name="Mcdowell J.V."/>
        </authorList>
    </citation>
    <scope>NUCLEOTIDE SEQUENCE [LARGE SCALE GENOMIC DNA]</scope>
    <source>
        <strain evidence="1 2">ATCC 33150</strain>
    </source>
</reference>
<keyword evidence="2" id="KW-1185">Reference proteome</keyword>
<dbReference type="InterPro" id="IPR001539">
    <property type="entry name" value="Peptidase_U32"/>
</dbReference>
<dbReference type="Pfam" id="PF01136">
    <property type="entry name" value="Peptidase_U32"/>
    <property type="match status" value="2"/>
</dbReference>
<comment type="caution">
    <text evidence="1">The sequence shown here is derived from an EMBL/GenBank/DDBJ whole genome shotgun (WGS) entry which is preliminary data.</text>
</comment>
<evidence type="ECO:0000313" key="1">
    <source>
        <dbReference type="EMBL" id="MEX5284481.1"/>
    </source>
</evidence>